<evidence type="ECO:0000313" key="9">
    <source>
        <dbReference type="EnsemblMetazoa" id="XP_022655284"/>
    </source>
</evidence>
<evidence type="ECO:0000256" key="2">
    <source>
        <dbReference type="ARBA" id="ARBA00010130"/>
    </source>
</evidence>
<keyword evidence="10" id="KW-1185">Reference proteome</keyword>
<dbReference type="InterPro" id="IPR003903">
    <property type="entry name" value="UIM_dom"/>
</dbReference>
<evidence type="ECO:0000256" key="3">
    <source>
        <dbReference type="ARBA" id="ARBA00022490"/>
    </source>
</evidence>
<feature type="region of interest" description="Disordered" evidence="7">
    <location>
        <begin position="156"/>
        <end position="215"/>
    </location>
</feature>
<dbReference type="PROSITE" id="PS50942">
    <property type="entry name" value="ENTH"/>
    <property type="match status" value="1"/>
</dbReference>
<feature type="domain" description="ENTH" evidence="8">
    <location>
        <begin position="14"/>
        <end position="145"/>
    </location>
</feature>
<keyword evidence="5" id="KW-0677">Repeat</keyword>
<dbReference type="GO" id="GO:0030125">
    <property type="term" value="C:clathrin vesicle coat"/>
    <property type="evidence" value="ECO:0007669"/>
    <property type="project" value="TreeGrafter"/>
</dbReference>
<feature type="compositionally biased region" description="Low complexity" evidence="7">
    <location>
        <begin position="192"/>
        <end position="215"/>
    </location>
</feature>
<evidence type="ECO:0000256" key="1">
    <source>
        <dbReference type="ARBA" id="ARBA00004496"/>
    </source>
</evidence>
<dbReference type="Gene3D" id="1.25.40.90">
    <property type="match status" value="1"/>
</dbReference>
<dbReference type="CDD" id="cd16990">
    <property type="entry name" value="ENTH_Epsin"/>
    <property type="match status" value="1"/>
</dbReference>
<evidence type="ECO:0000256" key="7">
    <source>
        <dbReference type="SAM" id="MobiDB-lite"/>
    </source>
</evidence>
<dbReference type="EnsemblMetazoa" id="XM_022799561">
    <property type="protein sequence ID" value="XP_022655296"/>
    <property type="gene ID" value="LOC111247934"/>
</dbReference>
<dbReference type="SUPFAM" id="SSF48464">
    <property type="entry name" value="ENTH/VHS domain"/>
    <property type="match status" value="1"/>
</dbReference>
<dbReference type="KEGG" id="vde:111247934"/>
<dbReference type="OMA" id="YLIKCGS"/>
<dbReference type="RefSeq" id="XP_022655258.1">
    <property type="nucleotide sequence ID" value="XM_022799523.1"/>
</dbReference>
<dbReference type="RefSeq" id="XP_022655303.1">
    <property type="nucleotide sequence ID" value="XM_022799568.1"/>
</dbReference>
<feature type="compositionally biased region" description="Low complexity" evidence="7">
    <location>
        <begin position="256"/>
        <end position="277"/>
    </location>
</feature>
<organism evidence="9 10">
    <name type="scientific">Varroa destructor</name>
    <name type="common">Honeybee mite</name>
    <dbReference type="NCBI Taxonomy" id="109461"/>
    <lineage>
        <taxon>Eukaryota</taxon>
        <taxon>Metazoa</taxon>
        <taxon>Ecdysozoa</taxon>
        <taxon>Arthropoda</taxon>
        <taxon>Chelicerata</taxon>
        <taxon>Arachnida</taxon>
        <taxon>Acari</taxon>
        <taxon>Parasitiformes</taxon>
        <taxon>Mesostigmata</taxon>
        <taxon>Gamasina</taxon>
        <taxon>Dermanyssoidea</taxon>
        <taxon>Varroidae</taxon>
        <taxon>Varroa</taxon>
    </lineage>
</organism>
<dbReference type="RefSeq" id="XP_022655276.1">
    <property type="nucleotide sequence ID" value="XM_022799541.1"/>
</dbReference>
<dbReference type="InterPro" id="IPR013809">
    <property type="entry name" value="ENTH"/>
</dbReference>
<evidence type="ECO:0000259" key="8">
    <source>
        <dbReference type="PROSITE" id="PS50942"/>
    </source>
</evidence>
<dbReference type="GO" id="GO:0030276">
    <property type="term" value="F:clathrin binding"/>
    <property type="evidence" value="ECO:0007669"/>
    <property type="project" value="TreeGrafter"/>
</dbReference>
<dbReference type="EnsemblMetazoa" id="XM_022799549">
    <property type="protein sequence ID" value="XP_022655284"/>
    <property type="gene ID" value="LOC111247934"/>
</dbReference>
<dbReference type="RefSeq" id="XP_022655284.1">
    <property type="nucleotide sequence ID" value="XM_022799549.1"/>
</dbReference>
<dbReference type="RefSeq" id="XP_022655296.1">
    <property type="nucleotide sequence ID" value="XM_022799561.1"/>
</dbReference>
<dbReference type="SMART" id="SM00273">
    <property type="entry name" value="ENTH"/>
    <property type="match status" value="1"/>
</dbReference>
<evidence type="ECO:0000256" key="5">
    <source>
        <dbReference type="ARBA" id="ARBA00022737"/>
    </source>
</evidence>
<evidence type="ECO:0000256" key="4">
    <source>
        <dbReference type="ARBA" id="ARBA00022553"/>
    </source>
</evidence>
<dbReference type="GO" id="GO:0005886">
    <property type="term" value="C:plasma membrane"/>
    <property type="evidence" value="ECO:0007669"/>
    <property type="project" value="TreeGrafter"/>
</dbReference>
<dbReference type="RefSeq" id="XP_022655294.1">
    <property type="nucleotide sequence ID" value="XM_022799559.1"/>
</dbReference>
<dbReference type="FunCoup" id="A0A7M7JPI9">
    <property type="interactions" value="394"/>
</dbReference>
<dbReference type="EnsemblMetazoa" id="XM_022799523">
    <property type="protein sequence ID" value="XP_022655258"/>
    <property type="gene ID" value="LOC111247934"/>
</dbReference>
<dbReference type="OrthoDB" id="4033880at2759"/>
<dbReference type="EnsemblMetazoa" id="XM_022799568">
    <property type="protein sequence ID" value="XP_022655303"/>
    <property type="gene ID" value="LOC111247934"/>
</dbReference>
<dbReference type="SMART" id="SM00726">
    <property type="entry name" value="UIM"/>
    <property type="match status" value="2"/>
</dbReference>
<proteinExistence type="inferred from homology"/>
<evidence type="ECO:0000313" key="10">
    <source>
        <dbReference type="Proteomes" id="UP000594260"/>
    </source>
</evidence>
<evidence type="ECO:0000256" key="6">
    <source>
        <dbReference type="ARBA" id="ARBA00023121"/>
    </source>
</evidence>
<dbReference type="GO" id="GO:0005543">
    <property type="term" value="F:phospholipid binding"/>
    <property type="evidence" value="ECO:0007669"/>
    <property type="project" value="TreeGrafter"/>
</dbReference>
<feature type="compositionally biased region" description="Gly residues" evidence="7">
    <location>
        <begin position="169"/>
        <end position="179"/>
    </location>
</feature>
<keyword evidence="4" id="KW-0597">Phosphoprotein</keyword>
<feature type="compositionally biased region" description="Polar residues" evidence="7">
    <location>
        <begin position="156"/>
        <end position="166"/>
    </location>
</feature>
<dbReference type="GO" id="GO:0005768">
    <property type="term" value="C:endosome"/>
    <property type="evidence" value="ECO:0007669"/>
    <property type="project" value="TreeGrafter"/>
</dbReference>
<comment type="similarity">
    <text evidence="2">Belongs to the epsin family.</text>
</comment>
<dbReference type="RefSeq" id="XP_022655268.1">
    <property type="nucleotide sequence ID" value="XM_022799533.1"/>
</dbReference>
<dbReference type="InParanoid" id="A0A7M7JPI9"/>
<dbReference type="CTD" id="38846"/>
<feature type="region of interest" description="Disordered" evidence="7">
    <location>
        <begin position="247"/>
        <end position="279"/>
    </location>
</feature>
<dbReference type="EnsemblMetazoa" id="XM_022799533">
    <property type="protein sequence ID" value="XP_022655268"/>
    <property type="gene ID" value="LOC111247934"/>
</dbReference>
<reference evidence="9" key="1">
    <citation type="submission" date="2021-01" db="UniProtKB">
        <authorList>
            <consortium name="EnsemblMetazoa"/>
        </authorList>
    </citation>
    <scope>IDENTIFICATION</scope>
</reference>
<keyword evidence="3" id="KW-0963">Cytoplasm</keyword>
<dbReference type="RefSeq" id="XP_022655248.1">
    <property type="nucleotide sequence ID" value="XM_022799513.1"/>
</dbReference>
<dbReference type="EnsemblMetazoa" id="XM_022799513">
    <property type="protein sequence ID" value="XP_022655248"/>
    <property type="gene ID" value="LOC111247934"/>
</dbReference>
<dbReference type="AlphaFoldDB" id="A0A7M7JPI9"/>
<accession>A0A7M7JPI9</accession>
<dbReference type="Pfam" id="PF01417">
    <property type="entry name" value="ENTH"/>
    <property type="match status" value="1"/>
</dbReference>
<keyword evidence="6" id="KW-0446">Lipid-binding</keyword>
<dbReference type="GeneID" id="111247934"/>
<name>A0A7M7JPI9_VARDE</name>
<dbReference type="RefSeq" id="XP_022655312.1">
    <property type="nucleotide sequence ID" value="XM_022799577.1"/>
</dbReference>
<comment type="subcellular location">
    <subcellularLocation>
        <location evidence="1">Cytoplasm</location>
    </subcellularLocation>
</comment>
<dbReference type="GO" id="GO:0006897">
    <property type="term" value="P:endocytosis"/>
    <property type="evidence" value="ECO:0007669"/>
    <property type="project" value="TreeGrafter"/>
</dbReference>
<sequence>MNVNVQGIRRNVKNVVRNYTDAQVKVREATSNDPWGPPSALMGEIADLSYNVVAFTEIMQIIWKRLNDNGKNWRHVYKALVLLEYLIKVGSERVATQCKENIFAIQTLKDFQYMDDNKDQGMNVREKSKQLVTLLKDDERLRQERARALKAKERFAQNTNTASSSHDAIGGGSGGGGTGYVDDLSSPRGDYRSVLASSSELESARPQTAGEEELQLQLALAMSKEEAEQEERQRKNDDLRLQMALTESQQDNVKQGGATASSGAFSASNGSAASSSAPKSCMDDLLGLNLAGPTVAPAQSADPWGLPAAQAAAAASRHIPGSQVVDAMSVPLVGAVGGAGPTGTVATPRGAVGGAVSGVDPWAPAPPVAVDPWAPQPASSLPSAAPVLDPWAVNGSSGGVSKGELDEFDLISRQRAANMSPSMIAQLGGTNGSASQSPAFDMSGLGGALPKNSSAVAGQDSRMRKTPESFLGANSNLVNLDALVTAKPAAPSANPFGTGMPAATSLLNPCPAPQQNPFQALNKAPTMNELRGGPTGAVFEGFAAGAPTRTTPTPGSVNPFL</sequence>
<dbReference type="EnsemblMetazoa" id="XM_022799577">
    <property type="protein sequence ID" value="XP_022655312"/>
    <property type="gene ID" value="LOC111247934"/>
</dbReference>
<dbReference type="PANTHER" id="PTHR12276:SF115">
    <property type="entry name" value="FI19443P1"/>
    <property type="match status" value="1"/>
</dbReference>
<dbReference type="InterPro" id="IPR008942">
    <property type="entry name" value="ENTH_VHS"/>
</dbReference>
<protein>
    <recommendedName>
        <fullName evidence="8">ENTH domain-containing protein</fullName>
    </recommendedName>
</protein>
<dbReference type="Proteomes" id="UP000594260">
    <property type="component" value="Unplaced"/>
</dbReference>
<dbReference type="FunFam" id="1.25.40.90:FF:000002">
    <property type="entry name" value="epsin-2 isoform X1"/>
    <property type="match status" value="1"/>
</dbReference>
<dbReference type="EnsemblMetazoa" id="XM_022799541">
    <property type="protein sequence ID" value="XP_022655276"/>
    <property type="gene ID" value="LOC111247934"/>
</dbReference>
<dbReference type="PANTHER" id="PTHR12276">
    <property type="entry name" value="EPSIN/ENT-RELATED"/>
    <property type="match status" value="1"/>
</dbReference>
<dbReference type="EnsemblMetazoa" id="XM_022799559">
    <property type="protein sequence ID" value="XP_022655294"/>
    <property type="gene ID" value="LOC111247934"/>
</dbReference>
<dbReference type="PROSITE" id="PS50330">
    <property type="entry name" value="UIM"/>
    <property type="match status" value="2"/>
</dbReference>